<comment type="subcellular location">
    <subcellularLocation>
        <location evidence="1">Cell outer membrane</location>
    </subcellularLocation>
</comment>
<proteinExistence type="inferred from homology"/>
<dbReference type="RefSeq" id="WP_090886324.1">
    <property type="nucleotide sequence ID" value="NZ_FOGG01000022.1"/>
</dbReference>
<evidence type="ECO:0000313" key="9">
    <source>
        <dbReference type="Proteomes" id="UP000199572"/>
    </source>
</evidence>
<dbReference type="InterPro" id="IPR011990">
    <property type="entry name" value="TPR-like_helical_dom_sf"/>
</dbReference>
<sequence length="533" mass="60421">MKNLINITTGLILSLTVLTSCHKLDLKVETQLTPETFPQTDQHYIQLTGQVYVQLRQGWGTDYFFMQSLSTDESIMPARGGNWYDGGRFEQHHKHTWDKDNGHVNSGWSWLSGTISKANQSLFLLKDAPESPAKTTALAELRATRALAFFMMMDLWGNVPIVTTFGETTPPDTKSRLEVFNFIETELKEVLPQLSTVVGAATYGRPNRYTAYAILAKMYLNAQVYTGTARYNDAVAMCDAIITATGSPYSLESDYRKMFFIDNGPQIKEFIFALPFDPGFSNGYMFYARYSLPRSLQAKFSLKHTPSAPMSTLPEYYANFNDPNDKRNNQWIKGPQFNYSGTPVNVSTTKKGYDQFYTGADGSAPITYQVDITPNVTLRDASRPFDAGNDEIAWNMGYRNNKFYCDSTSSNRNQNNDVPIFRYADILLMKAEAILRGGNATNGQTALSLVNQVRAVRTTSPAWTTVTLEDLYKERCREMAWECWHRNDMIRFGKFENSWGFKTDAQTFHRLFPIPATAMVLNPKLKQNPGYPQ</sequence>
<keyword evidence="5" id="KW-0998">Cell outer membrane</keyword>
<dbReference type="SUPFAM" id="SSF48452">
    <property type="entry name" value="TPR-like"/>
    <property type="match status" value="1"/>
</dbReference>
<protein>
    <submittedName>
        <fullName evidence="8">Starch-binding associating with outer membrane</fullName>
    </submittedName>
</protein>
<dbReference type="GO" id="GO:0009279">
    <property type="term" value="C:cell outer membrane"/>
    <property type="evidence" value="ECO:0007669"/>
    <property type="project" value="UniProtKB-SubCell"/>
</dbReference>
<dbReference type="Proteomes" id="UP000199572">
    <property type="component" value="Unassembled WGS sequence"/>
</dbReference>
<keyword evidence="4" id="KW-0472">Membrane</keyword>
<evidence type="ECO:0000259" key="6">
    <source>
        <dbReference type="Pfam" id="PF07980"/>
    </source>
</evidence>
<dbReference type="Pfam" id="PF14322">
    <property type="entry name" value="SusD-like_3"/>
    <property type="match status" value="1"/>
</dbReference>
<dbReference type="InterPro" id="IPR012944">
    <property type="entry name" value="SusD_RagB_dom"/>
</dbReference>
<feature type="domain" description="RagB/SusD" evidence="6">
    <location>
        <begin position="318"/>
        <end position="531"/>
    </location>
</feature>
<evidence type="ECO:0000256" key="3">
    <source>
        <dbReference type="ARBA" id="ARBA00022729"/>
    </source>
</evidence>
<dbReference type="PROSITE" id="PS51257">
    <property type="entry name" value="PROKAR_LIPOPROTEIN"/>
    <property type="match status" value="1"/>
</dbReference>
<comment type="similarity">
    <text evidence="2">Belongs to the SusD family.</text>
</comment>
<feature type="domain" description="SusD-like N-terminal" evidence="7">
    <location>
        <begin position="87"/>
        <end position="220"/>
    </location>
</feature>
<accession>A0A1H9TF00</accession>
<reference evidence="8 9" key="1">
    <citation type="submission" date="2016-10" db="EMBL/GenBank/DDBJ databases">
        <authorList>
            <person name="de Groot N.N."/>
        </authorList>
    </citation>
    <scope>NUCLEOTIDE SEQUENCE [LARGE SCALE GENOMIC DNA]</scope>
    <source>
        <strain evidence="8 9">DSM 18610</strain>
    </source>
</reference>
<dbReference type="AlphaFoldDB" id="A0A1H9TF00"/>
<evidence type="ECO:0000256" key="4">
    <source>
        <dbReference type="ARBA" id="ARBA00023136"/>
    </source>
</evidence>
<dbReference type="EMBL" id="FOGG01000022">
    <property type="protein sequence ID" value="SER95910.1"/>
    <property type="molecule type" value="Genomic_DNA"/>
</dbReference>
<evidence type="ECO:0000313" key="8">
    <source>
        <dbReference type="EMBL" id="SER95910.1"/>
    </source>
</evidence>
<evidence type="ECO:0000259" key="7">
    <source>
        <dbReference type="Pfam" id="PF14322"/>
    </source>
</evidence>
<dbReference type="STRING" id="390241.SAMN04488023_12244"/>
<evidence type="ECO:0000256" key="1">
    <source>
        <dbReference type="ARBA" id="ARBA00004442"/>
    </source>
</evidence>
<keyword evidence="3" id="KW-0732">Signal</keyword>
<dbReference type="Gene3D" id="1.25.40.390">
    <property type="match status" value="1"/>
</dbReference>
<dbReference type="OrthoDB" id="9783641at2"/>
<gene>
    <name evidence="8" type="ORF">SAMN04488023_12244</name>
</gene>
<name>A0A1H9TF00_9SPHI</name>
<organism evidence="8 9">
    <name type="scientific">Pedobacter rhizosphaerae</name>
    <dbReference type="NCBI Taxonomy" id="390241"/>
    <lineage>
        <taxon>Bacteria</taxon>
        <taxon>Pseudomonadati</taxon>
        <taxon>Bacteroidota</taxon>
        <taxon>Sphingobacteriia</taxon>
        <taxon>Sphingobacteriales</taxon>
        <taxon>Sphingobacteriaceae</taxon>
        <taxon>Pedobacter</taxon>
    </lineage>
</organism>
<dbReference type="Pfam" id="PF07980">
    <property type="entry name" value="SusD_RagB"/>
    <property type="match status" value="1"/>
</dbReference>
<dbReference type="InterPro" id="IPR033985">
    <property type="entry name" value="SusD-like_N"/>
</dbReference>
<evidence type="ECO:0000256" key="2">
    <source>
        <dbReference type="ARBA" id="ARBA00006275"/>
    </source>
</evidence>
<keyword evidence="9" id="KW-1185">Reference proteome</keyword>
<evidence type="ECO:0000256" key="5">
    <source>
        <dbReference type="ARBA" id="ARBA00023237"/>
    </source>
</evidence>